<dbReference type="AlphaFoldDB" id="A0A7S3ES55"/>
<sequence>MVGDLCNGINAALSTYHQLGVLLPGEAICFGVVPTLQPIACGLIAAGLVITPLNLFVMHAASEVLYRDAERKETVAHPKLGGERGWTITTLSVIPPDAAVGSSSRDAPLRL</sequence>
<accession>A0A7S3ES55</accession>
<name>A0A7S3ES55_9EUKA</name>
<proteinExistence type="predicted"/>
<evidence type="ECO:0000313" key="1">
    <source>
        <dbReference type="EMBL" id="CAE0104528.1"/>
    </source>
</evidence>
<organism evidence="1">
    <name type="scientific">Haptolina ericina</name>
    <dbReference type="NCBI Taxonomy" id="156174"/>
    <lineage>
        <taxon>Eukaryota</taxon>
        <taxon>Haptista</taxon>
        <taxon>Haptophyta</taxon>
        <taxon>Prymnesiophyceae</taxon>
        <taxon>Prymnesiales</taxon>
        <taxon>Prymnesiaceae</taxon>
        <taxon>Haptolina</taxon>
    </lineage>
</organism>
<protein>
    <submittedName>
        <fullName evidence="1">Uncharacterized protein</fullName>
    </submittedName>
</protein>
<gene>
    <name evidence="1" type="ORF">HERI1096_LOCUS5186</name>
</gene>
<dbReference type="EMBL" id="HBHX01009355">
    <property type="protein sequence ID" value="CAE0104528.1"/>
    <property type="molecule type" value="Transcribed_RNA"/>
</dbReference>
<reference evidence="1" key="1">
    <citation type="submission" date="2021-01" db="EMBL/GenBank/DDBJ databases">
        <authorList>
            <person name="Corre E."/>
            <person name="Pelletier E."/>
            <person name="Niang G."/>
            <person name="Scheremetjew M."/>
            <person name="Finn R."/>
            <person name="Kale V."/>
            <person name="Holt S."/>
            <person name="Cochrane G."/>
            <person name="Meng A."/>
            <person name="Brown T."/>
            <person name="Cohen L."/>
        </authorList>
    </citation>
    <scope>NUCLEOTIDE SEQUENCE</scope>
    <source>
        <strain evidence="1">CCMP281</strain>
    </source>
</reference>